<dbReference type="HAMAP" id="MF_02079">
    <property type="entry name" value="PGT_RodA"/>
    <property type="match status" value="1"/>
</dbReference>
<keyword evidence="10 11" id="KW-0961">Cell wall biogenesis/degradation</keyword>
<comment type="catalytic activity">
    <reaction evidence="11">
        <text>[GlcNAc-(1-&gt;4)-Mur2Ac(oyl-L-Ala-gamma-D-Glu-L-Lys-D-Ala-D-Ala)](n)-di-trans,octa-cis-undecaprenyl diphosphate + beta-D-GlcNAc-(1-&gt;4)-Mur2Ac(oyl-L-Ala-gamma-D-Glu-L-Lys-D-Ala-D-Ala)-di-trans,octa-cis-undecaprenyl diphosphate = [GlcNAc-(1-&gt;4)-Mur2Ac(oyl-L-Ala-gamma-D-Glu-L-Lys-D-Ala-D-Ala)](n+1)-di-trans,octa-cis-undecaprenyl diphosphate + di-trans,octa-cis-undecaprenyl diphosphate + H(+)</text>
        <dbReference type="Rhea" id="RHEA:23708"/>
        <dbReference type="Rhea" id="RHEA-COMP:9602"/>
        <dbReference type="Rhea" id="RHEA-COMP:9603"/>
        <dbReference type="ChEBI" id="CHEBI:15378"/>
        <dbReference type="ChEBI" id="CHEBI:58405"/>
        <dbReference type="ChEBI" id="CHEBI:60033"/>
        <dbReference type="ChEBI" id="CHEBI:78435"/>
        <dbReference type="EC" id="2.4.99.28"/>
    </reaction>
</comment>
<dbReference type="GO" id="GO:0071555">
    <property type="term" value="P:cell wall organization"/>
    <property type="evidence" value="ECO:0007669"/>
    <property type="project" value="UniProtKB-KW"/>
</dbReference>
<comment type="caution">
    <text evidence="12">The sequence shown here is derived from an EMBL/GenBank/DDBJ whole genome shotgun (WGS) entry which is preliminary data.</text>
</comment>
<dbReference type="EC" id="2.4.99.28" evidence="11"/>
<evidence type="ECO:0000313" key="12">
    <source>
        <dbReference type="EMBL" id="HGB13942.1"/>
    </source>
</evidence>
<comment type="pathway">
    <text evidence="11">Cell wall biogenesis; peptidoglycan biosynthesis.</text>
</comment>
<keyword evidence="7 11" id="KW-0573">Peptidoglycan synthesis</keyword>
<evidence type="ECO:0000256" key="6">
    <source>
        <dbReference type="ARBA" id="ARBA00022960"/>
    </source>
</evidence>
<dbReference type="GO" id="GO:0008360">
    <property type="term" value="P:regulation of cell shape"/>
    <property type="evidence" value="ECO:0007669"/>
    <property type="project" value="UniProtKB-KW"/>
</dbReference>
<accession>A0A7C3SHU3</accession>
<evidence type="ECO:0000256" key="1">
    <source>
        <dbReference type="ARBA" id="ARBA00004141"/>
    </source>
</evidence>
<dbReference type="GO" id="GO:0008955">
    <property type="term" value="F:peptidoglycan glycosyltransferase activity"/>
    <property type="evidence" value="ECO:0007669"/>
    <property type="project" value="UniProtKB-UniRule"/>
</dbReference>
<dbReference type="NCBIfam" id="NF037961">
    <property type="entry name" value="RodA_shape"/>
    <property type="match status" value="1"/>
</dbReference>
<feature type="transmembrane region" description="Helical" evidence="11">
    <location>
        <begin position="338"/>
        <end position="359"/>
    </location>
</feature>
<evidence type="ECO:0000256" key="2">
    <source>
        <dbReference type="ARBA" id="ARBA00022475"/>
    </source>
</evidence>
<evidence type="ECO:0000256" key="11">
    <source>
        <dbReference type="HAMAP-Rule" id="MF_02079"/>
    </source>
</evidence>
<keyword evidence="5 11" id="KW-0812">Transmembrane</keyword>
<name>A0A7C3SHU3_9BACT</name>
<organism evidence="12">
    <name type="scientific">Desulfobacca acetoxidans</name>
    <dbReference type="NCBI Taxonomy" id="60893"/>
    <lineage>
        <taxon>Bacteria</taxon>
        <taxon>Pseudomonadati</taxon>
        <taxon>Thermodesulfobacteriota</taxon>
        <taxon>Desulfobaccia</taxon>
        <taxon>Desulfobaccales</taxon>
        <taxon>Desulfobaccaceae</taxon>
        <taxon>Desulfobacca</taxon>
    </lineage>
</organism>
<proteinExistence type="inferred from homology"/>
<dbReference type="GO" id="GO:0032153">
    <property type="term" value="C:cell division site"/>
    <property type="evidence" value="ECO:0007669"/>
    <property type="project" value="TreeGrafter"/>
</dbReference>
<reference evidence="12" key="1">
    <citation type="journal article" date="2020" name="mSystems">
        <title>Genome- and Community-Level Interaction Insights into Carbon Utilization and Element Cycling Functions of Hydrothermarchaeota in Hydrothermal Sediment.</title>
        <authorList>
            <person name="Zhou Z."/>
            <person name="Liu Y."/>
            <person name="Xu W."/>
            <person name="Pan J."/>
            <person name="Luo Z.H."/>
            <person name="Li M."/>
        </authorList>
    </citation>
    <scope>NUCLEOTIDE SEQUENCE [LARGE SCALE GENOMIC DNA]</scope>
    <source>
        <strain evidence="12">SpSt-776</strain>
    </source>
</reference>
<keyword evidence="2 11" id="KW-1003">Cell membrane</keyword>
<evidence type="ECO:0000256" key="9">
    <source>
        <dbReference type="ARBA" id="ARBA00023136"/>
    </source>
</evidence>
<feature type="transmembrane region" description="Helical" evidence="11">
    <location>
        <begin position="272"/>
        <end position="293"/>
    </location>
</feature>
<dbReference type="PROSITE" id="PS00428">
    <property type="entry name" value="FTSW_RODA_SPOVE"/>
    <property type="match status" value="1"/>
</dbReference>
<feature type="transmembrane region" description="Helical" evidence="11">
    <location>
        <begin position="305"/>
        <end position="332"/>
    </location>
</feature>
<dbReference type="PANTHER" id="PTHR30474">
    <property type="entry name" value="CELL CYCLE PROTEIN"/>
    <property type="match status" value="1"/>
</dbReference>
<dbReference type="InterPro" id="IPR011923">
    <property type="entry name" value="RodA/MrdB"/>
</dbReference>
<evidence type="ECO:0000256" key="4">
    <source>
        <dbReference type="ARBA" id="ARBA00022679"/>
    </source>
</evidence>
<comment type="similarity">
    <text evidence="11">Belongs to the SEDS family. MrdB/RodA subfamily.</text>
</comment>
<dbReference type="GO" id="GO:0005886">
    <property type="term" value="C:plasma membrane"/>
    <property type="evidence" value="ECO:0007669"/>
    <property type="project" value="UniProtKB-SubCell"/>
</dbReference>
<dbReference type="Pfam" id="PF01098">
    <property type="entry name" value="FTSW_RODA_SPOVE"/>
    <property type="match status" value="1"/>
</dbReference>
<keyword evidence="6 11" id="KW-0133">Cell shape</keyword>
<protein>
    <recommendedName>
        <fullName evidence="11">Peptidoglycan glycosyltransferase RodA</fullName>
        <shortName evidence="11">PGT</shortName>
        <ecNumber evidence="11">2.4.99.28</ecNumber>
    </recommendedName>
    <alternativeName>
        <fullName evidence="11">Cell elongation protein RodA</fullName>
    </alternativeName>
    <alternativeName>
        <fullName evidence="11">Cell wall polymerase</fullName>
    </alternativeName>
    <alternativeName>
        <fullName evidence="11">Peptidoglycan polymerase</fullName>
        <shortName evidence="11">PG polymerase</shortName>
    </alternativeName>
</protein>
<dbReference type="InterPro" id="IPR018365">
    <property type="entry name" value="Cell_cycle_FtsW-rel_CS"/>
</dbReference>
<feature type="transmembrane region" description="Helical" evidence="11">
    <location>
        <begin position="162"/>
        <end position="180"/>
    </location>
</feature>
<evidence type="ECO:0000256" key="3">
    <source>
        <dbReference type="ARBA" id="ARBA00022676"/>
    </source>
</evidence>
<keyword evidence="8 11" id="KW-1133">Transmembrane helix</keyword>
<dbReference type="GO" id="GO:0015648">
    <property type="term" value="F:lipid-linked peptidoglycan transporter activity"/>
    <property type="evidence" value="ECO:0007669"/>
    <property type="project" value="TreeGrafter"/>
</dbReference>
<keyword evidence="4 11" id="KW-0808">Transferase</keyword>
<keyword evidence="9 11" id="KW-0472">Membrane</keyword>
<dbReference type="UniPathway" id="UPA00219"/>
<sequence>MFDRRLIQNFDWLLLALILLIVSIGLVNLYSAGYNRTPESATPVYLKQIYWLALGLAVMFFTLLYDYRHYEKLAYPFYFLTIVLLLGVMLGGKLVSGSRRWLALGPITLQPSELTKLAIILVLARYFHQRPQSTPLTLKDLLVPLAMVLLPVLLIIKQPDLGSGLLVLLVAGAVILFAGVHWRTLMFGTLAVVLAAPATWPFLKDYQKQRLLTFLDPEKDPLGAGYHIIQSKIAVGSGQFWGKGFLQGTQSQLYFLPEQHTDFVFSVFAEEWGFLGSVFLLLLYTGLILWGLQIARTCKDRFGQYLAVGVTALIFWQVFINLCMVTGLMPVVGIPLPLLSYGGSALLTTLLALGILLNIRMRRFICGR</sequence>
<comment type="subcellular location">
    <subcellularLocation>
        <location evidence="11">Cell membrane</location>
        <topology evidence="11">Multi-pass membrane protein</topology>
    </subcellularLocation>
    <subcellularLocation>
        <location evidence="1">Membrane</location>
        <topology evidence="1">Multi-pass membrane protein</topology>
    </subcellularLocation>
</comment>
<dbReference type="EMBL" id="DTHB01000016">
    <property type="protein sequence ID" value="HGB13942.1"/>
    <property type="molecule type" value="Genomic_DNA"/>
</dbReference>
<feature type="transmembrane region" description="Helical" evidence="11">
    <location>
        <begin position="77"/>
        <end position="95"/>
    </location>
</feature>
<evidence type="ECO:0000256" key="10">
    <source>
        <dbReference type="ARBA" id="ARBA00023316"/>
    </source>
</evidence>
<evidence type="ECO:0000256" key="5">
    <source>
        <dbReference type="ARBA" id="ARBA00022692"/>
    </source>
</evidence>
<feature type="transmembrane region" description="Helical" evidence="11">
    <location>
        <begin position="49"/>
        <end position="65"/>
    </location>
</feature>
<gene>
    <name evidence="11 12" type="primary">rodA</name>
    <name evidence="12" type="ORF">ENV62_01690</name>
</gene>
<evidence type="ECO:0000256" key="8">
    <source>
        <dbReference type="ARBA" id="ARBA00022989"/>
    </source>
</evidence>
<dbReference type="InterPro" id="IPR001182">
    <property type="entry name" value="FtsW/RodA"/>
</dbReference>
<dbReference type="GO" id="GO:0009252">
    <property type="term" value="P:peptidoglycan biosynthetic process"/>
    <property type="evidence" value="ECO:0007669"/>
    <property type="project" value="UniProtKB-UniRule"/>
</dbReference>
<keyword evidence="3 11" id="KW-0328">Glycosyltransferase</keyword>
<feature type="transmembrane region" description="Helical" evidence="11">
    <location>
        <begin position="12"/>
        <end position="29"/>
    </location>
</feature>
<dbReference type="AlphaFoldDB" id="A0A7C3SHU3"/>
<dbReference type="NCBIfam" id="TIGR02210">
    <property type="entry name" value="rodA_shape"/>
    <property type="match status" value="1"/>
</dbReference>
<evidence type="ECO:0000256" key="7">
    <source>
        <dbReference type="ARBA" id="ARBA00022984"/>
    </source>
</evidence>
<dbReference type="GO" id="GO:0051301">
    <property type="term" value="P:cell division"/>
    <property type="evidence" value="ECO:0007669"/>
    <property type="project" value="InterPro"/>
</dbReference>
<feature type="transmembrane region" description="Helical" evidence="11">
    <location>
        <begin position="136"/>
        <end position="156"/>
    </location>
</feature>
<dbReference type="PANTHER" id="PTHR30474:SF1">
    <property type="entry name" value="PEPTIDOGLYCAN GLYCOSYLTRANSFERASE MRDB"/>
    <property type="match status" value="1"/>
</dbReference>
<comment type="function">
    <text evidence="11">Peptidoglycan polymerase that is essential for cell wall elongation.</text>
</comment>